<name>A0A9P4SAC7_9PEZI</name>
<evidence type="ECO:0000313" key="3">
    <source>
        <dbReference type="EMBL" id="KAF2838884.1"/>
    </source>
</evidence>
<comment type="caution">
    <text evidence="3">The sequence shown here is derived from an EMBL/GenBank/DDBJ whole genome shotgun (WGS) entry which is preliminary data.</text>
</comment>
<feature type="region of interest" description="Disordered" evidence="1">
    <location>
        <begin position="1"/>
        <end position="38"/>
    </location>
</feature>
<gene>
    <name evidence="3" type="ORF">M501DRAFT_935415</name>
</gene>
<dbReference type="InterPro" id="IPR012312">
    <property type="entry name" value="Hemerythrin-like"/>
</dbReference>
<proteinExistence type="predicted"/>
<dbReference type="OrthoDB" id="10044044at2759"/>
<dbReference type="AlphaFoldDB" id="A0A9P4SAC7"/>
<dbReference type="EMBL" id="MU006096">
    <property type="protein sequence ID" value="KAF2838884.1"/>
    <property type="molecule type" value="Genomic_DNA"/>
</dbReference>
<feature type="domain" description="Hemerythrin-like" evidence="2">
    <location>
        <begin position="58"/>
        <end position="182"/>
    </location>
</feature>
<reference evidence="3" key="1">
    <citation type="journal article" date="2020" name="Stud. Mycol.">
        <title>101 Dothideomycetes genomes: a test case for predicting lifestyles and emergence of pathogens.</title>
        <authorList>
            <person name="Haridas S."/>
            <person name="Albert R."/>
            <person name="Binder M."/>
            <person name="Bloem J."/>
            <person name="Labutti K."/>
            <person name="Salamov A."/>
            <person name="Andreopoulos B."/>
            <person name="Baker S."/>
            <person name="Barry K."/>
            <person name="Bills G."/>
            <person name="Bluhm B."/>
            <person name="Cannon C."/>
            <person name="Castanera R."/>
            <person name="Culley D."/>
            <person name="Daum C."/>
            <person name="Ezra D."/>
            <person name="Gonzalez J."/>
            <person name="Henrissat B."/>
            <person name="Kuo A."/>
            <person name="Liang C."/>
            <person name="Lipzen A."/>
            <person name="Lutzoni F."/>
            <person name="Magnuson J."/>
            <person name="Mondo S."/>
            <person name="Nolan M."/>
            <person name="Ohm R."/>
            <person name="Pangilinan J."/>
            <person name="Park H.-J."/>
            <person name="Ramirez L."/>
            <person name="Alfaro M."/>
            <person name="Sun H."/>
            <person name="Tritt A."/>
            <person name="Yoshinaga Y."/>
            <person name="Zwiers L.-H."/>
            <person name="Turgeon B."/>
            <person name="Goodwin S."/>
            <person name="Spatafora J."/>
            <person name="Crous P."/>
            <person name="Grigoriev I."/>
        </authorList>
    </citation>
    <scope>NUCLEOTIDE SEQUENCE</scope>
    <source>
        <strain evidence="3">CBS 101060</strain>
    </source>
</reference>
<feature type="compositionally biased region" description="Basic and acidic residues" evidence="1">
    <location>
        <begin position="22"/>
        <end position="38"/>
    </location>
</feature>
<dbReference type="PANTHER" id="PTHR38048:SF1">
    <property type="entry name" value="HEMERYTHRIN-LIKE DOMAIN-CONTAINING PROTEIN"/>
    <property type="match status" value="1"/>
</dbReference>
<protein>
    <recommendedName>
        <fullName evidence="2">Hemerythrin-like domain-containing protein</fullName>
    </recommendedName>
</protein>
<evidence type="ECO:0000259" key="2">
    <source>
        <dbReference type="Pfam" id="PF01814"/>
    </source>
</evidence>
<keyword evidence="4" id="KW-1185">Reference proteome</keyword>
<dbReference type="InterPro" id="IPR053206">
    <property type="entry name" value="Dimeric_xanthone_biosynth"/>
</dbReference>
<dbReference type="PANTHER" id="PTHR38048">
    <property type="entry name" value="EXPRESSED PROTEIN"/>
    <property type="match status" value="1"/>
</dbReference>
<evidence type="ECO:0000313" key="4">
    <source>
        <dbReference type="Proteomes" id="UP000799429"/>
    </source>
</evidence>
<organism evidence="3 4">
    <name type="scientific">Patellaria atrata CBS 101060</name>
    <dbReference type="NCBI Taxonomy" id="1346257"/>
    <lineage>
        <taxon>Eukaryota</taxon>
        <taxon>Fungi</taxon>
        <taxon>Dikarya</taxon>
        <taxon>Ascomycota</taxon>
        <taxon>Pezizomycotina</taxon>
        <taxon>Dothideomycetes</taxon>
        <taxon>Dothideomycetes incertae sedis</taxon>
        <taxon>Patellariales</taxon>
        <taxon>Patellariaceae</taxon>
        <taxon>Patellaria</taxon>
    </lineage>
</organism>
<dbReference type="Pfam" id="PF01814">
    <property type="entry name" value="Hemerythrin"/>
    <property type="match status" value="1"/>
</dbReference>
<dbReference type="Proteomes" id="UP000799429">
    <property type="component" value="Unassembled WGS sequence"/>
</dbReference>
<sequence length="205" mass="23594">MADATNGKGPIECAATDAATNDVKKEEIPAADAVPKDAKEELPKLSAKDWRTYNAKAEHMDQFHNHFRHTWNMLYNACTNNKRPAGMSIRQFLAMGSQFCGQLTMHHDIEEMHIFPHLGRKMPAFRNKGIAKEQHKQIHAGLEKLEDYLNKCRSGERELRLDEMKGIMDGFGAVLWKHMDDEVVQLGAENMRKYWTLEELRQIPF</sequence>
<dbReference type="Gene3D" id="1.20.120.520">
    <property type="entry name" value="nmb1532 protein domain like"/>
    <property type="match status" value="1"/>
</dbReference>
<dbReference type="CDD" id="cd12108">
    <property type="entry name" value="Hr-like"/>
    <property type="match status" value="1"/>
</dbReference>
<accession>A0A9P4SAC7</accession>
<evidence type="ECO:0000256" key="1">
    <source>
        <dbReference type="SAM" id="MobiDB-lite"/>
    </source>
</evidence>